<dbReference type="PANTHER" id="PTHR43592">
    <property type="entry name" value="CAAX AMINO TERMINAL PROTEASE"/>
    <property type="match status" value="1"/>
</dbReference>
<dbReference type="AlphaFoldDB" id="A0A830HAN3"/>
<organism evidence="4 5">
    <name type="scientific">Pycnococcus provasolii</name>
    <dbReference type="NCBI Taxonomy" id="41880"/>
    <lineage>
        <taxon>Eukaryota</taxon>
        <taxon>Viridiplantae</taxon>
        <taxon>Chlorophyta</taxon>
        <taxon>Pseudoscourfieldiophyceae</taxon>
        <taxon>Pseudoscourfieldiales</taxon>
        <taxon>Pycnococcaceae</taxon>
        <taxon>Pycnococcus</taxon>
    </lineage>
</organism>
<dbReference type="Pfam" id="PF02517">
    <property type="entry name" value="Rce1-like"/>
    <property type="match status" value="1"/>
</dbReference>
<evidence type="ECO:0000259" key="3">
    <source>
        <dbReference type="Pfam" id="PF02517"/>
    </source>
</evidence>
<dbReference type="GO" id="GO:0080120">
    <property type="term" value="P:CAAX-box protein maturation"/>
    <property type="evidence" value="ECO:0007669"/>
    <property type="project" value="UniProtKB-ARBA"/>
</dbReference>
<evidence type="ECO:0000256" key="2">
    <source>
        <dbReference type="SAM" id="Phobius"/>
    </source>
</evidence>
<reference evidence="4" key="1">
    <citation type="submission" date="2020-10" db="EMBL/GenBank/DDBJ databases">
        <title>Unveiling of a novel bifunctional photoreceptor, Dualchrome1, isolated from a cosmopolitan green alga.</title>
        <authorList>
            <person name="Suzuki S."/>
            <person name="Kawachi M."/>
        </authorList>
    </citation>
    <scope>NUCLEOTIDE SEQUENCE</scope>
    <source>
        <strain evidence="4">NIES 2893</strain>
    </source>
</reference>
<protein>
    <recommendedName>
        <fullName evidence="3">CAAX prenyl protease 2/Lysostaphin resistance protein A-like domain-containing protein</fullName>
    </recommendedName>
</protein>
<gene>
    <name evidence="4" type="ORF">PPROV_000246700</name>
</gene>
<dbReference type="OrthoDB" id="2017864at2759"/>
<evidence type="ECO:0000256" key="1">
    <source>
        <dbReference type="SAM" id="MobiDB-lite"/>
    </source>
</evidence>
<proteinExistence type="predicted"/>
<feature type="domain" description="CAAX prenyl protease 2/Lysostaphin resistance protein A-like" evidence="3">
    <location>
        <begin position="185"/>
        <end position="272"/>
    </location>
</feature>
<keyword evidence="2" id="KW-1133">Transmembrane helix</keyword>
<feature type="transmembrane region" description="Helical" evidence="2">
    <location>
        <begin position="204"/>
        <end position="230"/>
    </location>
</feature>
<keyword evidence="2" id="KW-0812">Transmembrane</keyword>
<sequence>MLASVGAGRRLWVGCGCRLLTPQRRVVREKTSVKASASKKEARRGFGDGASPSPTSADGEEREGEEKKSENQKENEASIPVCASRDEVAAAVTKTTVALTAIAAATNAAANATGVPWLAQGTRATELLNWAGADTSAAIALGGALGTAAAVTAARLALYNAWTPFREATDSSNAVALTNIADADILWVAGAPAVSEELLFRGDLLPLMSVNSSVAIGCVLSSVLFGVLHVPGSGRNAAFAAWASAVGGSYALLYLTTGALYAPAIAHGVSNAAAAYWWRKNRNL</sequence>
<dbReference type="EMBL" id="BNJQ01000006">
    <property type="protein sequence ID" value="GHP03712.1"/>
    <property type="molecule type" value="Genomic_DNA"/>
</dbReference>
<dbReference type="GO" id="GO:0004175">
    <property type="term" value="F:endopeptidase activity"/>
    <property type="evidence" value="ECO:0007669"/>
    <property type="project" value="UniProtKB-ARBA"/>
</dbReference>
<dbReference type="PANTHER" id="PTHR43592:SF7">
    <property type="entry name" value="CAAX AMINO TERMINAL PROTEASE FAMILY PROTEIN"/>
    <property type="match status" value="1"/>
</dbReference>
<feature type="region of interest" description="Disordered" evidence="1">
    <location>
        <begin position="28"/>
        <end position="80"/>
    </location>
</feature>
<comment type="caution">
    <text evidence="4">The sequence shown here is derived from an EMBL/GenBank/DDBJ whole genome shotgun (WGS) entry which is preliminary data.</text>
</comment>
<evidence type="ECO:0000313" key="5">
    <source>
        <dbReference type="Proteomes" id="UP000660262"/>
    </source>
</evidence>
<accession>A0A830HAN3</accession>
<evidence type="ECO:0000313" key="4">
    <source>
        <dbReference type="EMBL" id="GHP03712.1"/>
    </source>
</evidence>
<dbReference type="Proteomes" id="UP000660262">
    <property type="component" value="Unassembled WGS sequence"/>
</dbReference>
<keyword evidence="5" id="KW-1185">Reference proteome</keyword>
<dbReference type="InterPro" id="IPR003675">
    <property type="entry name" value="Rce1/LyrA-like_dom"/>
</dbReference>
<name>A0A830HAN3_9CHLO</name>
<keyword evidence="2" id="KW-0472">Membrane</keyword>
<feature type="compositionally biased region" description="Basic and acidic residues" evidence="1">
    <location>
        <begin position="28"/>
        <end position="46"/>
    </location>
</feature>
<feature type="compositionally biased region" description="Basic and acidic residues" evidence="1">
    <location>
        <begin position="64"/>
        <end position="76"/>
    </location>
</feature>